<name>A0AAD6DF21_9EURO</name>
<keyword evidence="3" id="KW-0238">DNA-binding</keyword>
<organism evidence="7 8">
    <name type="scientific">Penicillium hetheringtonii</name>
    <dbReference type="NCBI Taxonomy" id="911720"/>
    <lineage>
        <taxon>Eukaryota</taxon>
        <taxon>Fungi</taxon>
        <taxon>Dikarya</taxon>
        <taxon>Ascomycota</taxon>
        <taxon>Pezizomycotina</taxon>
        <taxon>Eurotiomycetes</taxon>
        <taxon>Eurotiomycetidae</taxon>
        <taxon>Eurotiales</taxon>
        <taxon>Aspergillaceae</taxon>
        <taxon>Penicillium</taxon>
    </lineage>
</organism>
<keyword evidence="2" id="KW-0805">Transcription regulation</keyword>
<evidence type="ECO:0000256" key="2">
    <source>
        <dbReference type="ARBA" id="ARBA00023015"/>
    </source>
</evidence>
<protein>
    <recommendedName>
        <fullName evidence="6">Zn(2)-C6 fungal-type domain-containing protein</fullName>
    </recommendedName>
</protein>
<dbReference type="CDD" id="cd12148">
    <property type="entry name" value="fungal_TF_MHR"/>
    <property type="match status" value="1"/>
</dbReference>
<evidence type="ECO:0000256" key="1">
    <source>
        <dbReference type="ARBA" id="ARBA00004123"/>
    </source>
</evidence>
<reference evidence="7 8" key="1">
    <citation type="journal article" date="2023" name="IMA Fungus">
        <title>Comparative genomic study of the Penicillium genus elucidates a diverse pangenome and 15 lateral gene transfer events.</title>
        <authorList>
            <person name="Petersen C."/>
            <person name="Sorensen T."/>
            <person name="Nielsen M.R."/>
            <person name="Sondergaard T.E."/>
            <person name="Sorensen J.L."/>
            <person name="Fitzpatrick D.A."/>
            <person name="Frisvad J.C."/>
            <person name="Nielsen K.L."/>
        </authorList>
    </citation>
    <scope>NUCLEOTIDE SEQUENCE [LARGE SCALE GENOMIC DNA]</scope>
    <source>
        <strain evidence="7 8">IBT 29057</strain>
    </source>
</reference>
<feature type="domain" description="Zn(2)-C6 fungal-type" evidence="6">
    <location>
        <begin position="12"/>
        <end position="41"/>
    </location>
</feature>
<keyword evidence="8" id="KW-1185">Reference proteome</keyword>
<dbReference type="GO" id="GO:0000981">
    <property type="term" value="F:DNA-binding transcription factor activity, RNA polymerase II-specific"/>
    <property type="evidence" value="ECO:0007669"/>
    <property type="project" value="InterPro"/>
</dbReference>
<accession>A0AAD6DF21</accession>
<dbReference type="GO" id="GO:0005634">
    <property type="term" value="C:nucleus"/>
    <property type="evidence" value="ECO:0007669"/>
    <property type="project" value="UniProtKB-SubCell"/>
</dbReference>
<comment type="caution">
    <text evidence="7">The sequence shown here is derived from an EMBL/GenBank/DDBJ whole genome shotgun (WGS) entry which is preliminary data.</text>
</comment>
<dbReference type="PANTHER" id="PTHR31845:SF10">
    <property type="entry name" value="ZN(II)2CYS6 TRANSCRIPTION FACTOR (EUROFUNG)"/>
    <property type="match status" value="1"/>
</dbReference>
<sequence length="593" mass="66834">MVELSGARMPKACRMCAKAKVRCEPESDSTCKRCCRLGKQCSGQVPGAQRRPPSAKRNAEISVLEAKVDRMAALLAASTSSVFNPSELGTSIVRGNPNCLNGGRRDIILRIFNTQMVHLFPFVVIAPHVTAEQLRQDKPFLFLNISMVACQKSSQQRELYRIIKEYVAEHIVLQNERSLDLLQGLLVFLAWFISHPPAPCQTSETLPDLTVQQAAKGPAQLDAFTHLALAQLTSLRLAHGSNSPKKLSKPLSYVGKMDALIDSTQARTLEERRAYLGCYYLTVMMSSCVRDMEPLRFTKYTEECCNTVSLVPEFPTDTLLVPLVRTAHLADKIVQTICSDDFDLPGLYSTPLGLSIRGFEAELRRLKASFPANLHTQRSWPSFKAFSNISITGILHFHYDTLEILLHEIALSEEFSDFQCGSYTVSRLDILFRCLQATRSFFENFFSLPSHYFLFTPFTTLCQFGHAIVALSRLSLFQSDSGWDVSYVQRTIDYDQTIDCMVHKLEEARQFTESGLDISSRAELPEVFGRLTSRMRLMKEIHHQKKEALEKSRLQGTDDPPNFDSLLDISFDASFPWDDLMAFGEGIEMPENS</sequence>
<dbReference type="Gene3D" id="4.10.240.10">
    <property type="entry name" value="Zn(2)-C6 fungal-type DNA-binding domain"/>
    <property type="match status" value="1"/>
</dbReference>
<comment type="subcellular location">
    <subcellularLocation>
        <location evidence="1">Nucleus</location>
    </subcellularLocation>
</comment>
<dbReference type="SUPFAM" id="SSF57701">
    <property type="entry name" value="Zn2/Cys6 DNA-binding domain"/>
    <property type="match status" value="1"/>
</dbReference>
<evidence type="ECO:0000259" key="6">
    <source>
        <dbReference type="PROSITE" id="PS00463"/>
    </source>
</evidence>
<keyword evidence="4" id="KW-0804">Transcription</keyword>
<dbReference type="EMBL" id="JAQJAC010000008">
    <property type="protein sequence ID" value="KAJ5574628.1"/>
    <property type="molecule type" value="Genomic_DNA"/>
</dbReference>
<proteinExistence type="predicted"/>
<dbReference type="GO" id="GO:0008270">
    <property type="term" value="F:zinc ion binding"/>
    <property type="evidence" value="ECO:0007669"/>
    <property type="project" value="InterPro"/>
</dbReference>
<dbReference type="PROSITE" id="PS00463">
    <property type="entry name" value="ZN2_CY6_FUNGAL_1"/>
    <property type="match status" value="1"/>
</dbReference>
<dbReference type="InterPro" id="IPR001138">
    <property type="entry name" value="Zn2Cys6_DnaBD"/>
</dbReference>
<evidence type="ECO:0000256" key="5">
    <source>
        <dbReference type="ARBA" id="ARBA00023242"/>
    </source>
</evidence>
<dbReference type="CDD" id="cd00067">
    <property type="entry name" value="GAL4"/>
    <property type="match status" value="1"/>
</dbReference>
<evidence type="ECO:0000313" key="8">
    <source>
        <dbReference type="Proteomes" id="UP001216150"/>
    </source>
</evidence>
<keyword evidence="5" id="KW-0539">Nucleus</keyword>
<dbReference type="AlphaFoldDB" id="A0AAD6DF21"/>
<evidence type="ECO:0000313" key="7">
    <source>
        <dbReference type="EMBL" id="KAJ5574628.1"/>
    </source>
</evidence>
<gene>
    <name evidence="7" type="ORF">N7450_008527</name>
</gene>
<dbReference type="InterPro" id="IPR051089">
    <property type="entry name" value="prtT"/>
</dbReference>
<dbReference type="GO" id="GO:0000976">
    <property type="term" value="F:transcription cis-regulatory region binding"/>
    <property type="evidence" value="ECO:0007669"/>
    <property type="project" value="TreeGrafter"/>
</dbReference>
<dbReference type="Proteomes" id="UP001216150">
    <property type="component" value="Unassembled WGS sequence"/>
</dbReference>
<evidence type="ECO:0000256" key="4">
    <source>
        <dbReference type="ARBA" id="ARBA00023163"/>
    </source>
</evidence>
<dbReference type="InterPro" id="IPR036864">
    <property type="entry name" value="Zn2-C6_fun-type_DNA-bd_sf"/>
</dbReference>
<evidence type="ECO:0000256" key="3">
    <source>
        <dbReference type="ARBA" id="ARBA00023125"/>
    </source>
</evidence>
<dbReference type="PANTHER" id="PTHR31845">
    <property type="entry name" value="FINGER DOMAIN PROTEIN, PUTATIVE-RELATED"/>
    <property type="match status" value="1"/>
</dbReference>